<dbReference type="AlphaFoldDB" id="A0A9D4ZJ29"/>
<gene>
    <name evidence="2" type="ORF">GOP47_0009833</name>
</gene>
<dbReference type="Proteomes" id="UP000886520">
    <property type="component" value="Chromosome 9"/>
</dbReference>
<comment type="caution">
    <text evidence="2">The sequence shown here is derived from an EMBL/GenBank/DDBJ whole genome shotgun (WGS) entry which is preliminary data.</text>
</comment>
<evidence type="ECO:0000313" key="3">
    <source>
        <dbReference type="Proteomes" id="UP000886520"/>
    </source>
</evidence>
<evidence type="ECO:0000256" key="1">
    <source>
        <dbReference type="SAM" id="Coils"/>
    </source>
</evidence>
<organism evidence="2 3">
    <name type="scientific">Adiantum capillus-veneris</name>
    <name type="common">Maidenhair fern</name>
    <dbReference type="NCBI Taxonomy" id="13818"/>
    <lineage>
        <taxon>Eukaryota</taxon>
        <taxon>Viridiplantae</taxon>
        <taxon>Streptophyta</taxon>
        <taxon>Embryophyta</taxon>
        <taxon>Tracheophyta</taxon>
        <taxon>Polypodiopsida</taxon>
        <taxon>Polypodiidae</taxon>
        <taxon>Polypodiales</taxon>
        <taxon>Pteridineae</taxon>
        <taxon>Pteridaceae</taxon>
        <taxon>Vittarioideae</taxon>
        <taxon>Adiantum</taxon>
    </lineage>
</organism>
<accession>A0A9D4ZJ29</accession>
<feature type="coiled-coil region" evidence="1">
    <location>
        <begin position="1"/>
        <end position="42"/>
    </location>
</feature>
<proteinExistence type="predicted"/>
<protein>
    <submittedName>
        <fullName evidence="2">Uncharacterized protein</fullName>
    </submittedName>
</protein>
<keyword evidence="1" id="KW-0175">Coiled coil</keyword>
<sequence length="115" mass="13021">MAGIQEMTSQKDEQLKELQDQLEQTRAELVAQQEANQSKEAEATNRILNAPTSATAHTFSQPHEEPQHIDMTDLPTTLTMASVQEVEDIEDSVDARAELKRWIFEMANGSEKDYM</sequence>
<keyword evidence="3" id="KW-1185">Reference proteome</keyword>
<reference evidence="2" key="1">
    <citation type="submission" date="2021-01" db="EMBL/GenBank/DDBJ databases">
        <title>Adiantum capillus-veneris genome.</title>
        <authorList>
            <person name="Fang Y."/>
            <person name="Liao Q."/>
        </authorList>
    </citation>
    <scope>NUCLEOTIDE SEQUENCE</scope>
    <source>
        <strain evidence="2">H3</strain>
        <tissue evidence="2">Leaf</tissue>
    </source>
</reference>
<dbReference type="EMBL" id="JABFUD020000009">
    <property type="protein sequence ID" value="KAI5075757.1"/>
    <property type="molecule type" value="Genomic_DNA"/>
</dbReference>
<evidence type="ECO:0000313" key="2">
    <source>
        <dbReference type="EMBL" id="KAI5075757.1"/>
    </source>
</evidence>
<name>A0A9D4ZJ29_ADICA</name>